<dbReference type="STRING" id="2880.D7FXI6"/>
<dbReference type="SFLD" id="SFLDF00044">
    <property type="entry name" value="enolase-phosphatase"/>
    <property type="match status" value="1"/>
</dbReference>
<proteinExistence type="inferred from homology"/>
<dbReference type="InterPro" id="IPR001303">
    <property type="entry name" value="Aldolase_II/adducin_N"/>
</dbReference>
<name>D7FXI6_ECTSI</name>
<sequence length="511" mass="53108">MADRDDIERRRSHGFHDELEIPVIDNTANEADLADSLAEAITNYPKSNAVLVQRHGCYVWGPTWEKAKTQSECLHYLLEAAVKMDAVGFDPAETPRGGCLECGAGMTSSSGRQGGPTSNGINTSGGSECLQSPDKEEPRAGQGQGETAPAGGGTNASSGGGVGSEPYMAPVTQQPAGAAMNNGYGDGGSQGGCTSIQLPAAWATPPLPAVSGAVGPAVAAASSSSLVAAPPVATAAAGGDVDVNAAVPSTASAPTGPLLPAPNETAPGSVSLVGVKVLVLDIEGTTTPITFVKQTLFPYAQDHLARHLKDQWECEDLQRLVRELKMQAEKDAAVDGGTPGVPQVLDASSAGVEQAQASVAEYVRFVMSSDRKLGPMKSLQGHIWRQGYADGGIVGVVYADVEPAFRRWTQAGKRLAIYSSGSREAQRLLFGKSTAGDLRPYLSSYFDTSIGGKKDSASYREICLFLGVDSPSEVLFLTDLLAEAEAAKLAGVRAVLSVRPGNEPLPDRLDR</sequence>
<dbReference type="AlphaFoldDB" id="D7FXI6"/>
<dbReference type="Gene3D" id="3.40.225.10">
    <property type="entry name" value="Class II aldolase/adducin N-terminal domain"/>
    <property type="match status" value="1"/>
</dbReference>
<organism evidence="6 7">
    <name type="scientific">Ectocarpus siliculosus</name>
    <name type="common">Brown alga</name>
    <name type="synonym">Conferva siliculosa</name>
    <dbReference type="NCBI Taxonomy" id="2880"/>
    <lineage>
        <taxon>Eukaryota</taxon>
        <taxon>Sar</taxon>
        <taxon>Stramenopiles</taxon>
        <taxon>Ochrophyta</taxon>
        <taxon>PX clade</taxon>
        <taxon>Phaeophyceae</taxon>
        <taxon>Ectocarpales</taxon>
        <taxon>Ectocarpaceae</taxon>
        <taxon>Ectocarpus</taxon>
    </lineage>
</organism>
<dbReference type="Gene3D" id="1.10.720.60">
    <property type="match status" value="1"/>
</dbReference>
<dbReference type="EMBL" id="FN649732">
    <property type="protein sequence ID" value="CBJ26427.1"/>
    <property type="molecule type" value="Genomic_DNA"/>
</dbReference>
<dbReference type="Proteomes" id="UP000002630">
    <property type="component" value="Linkage Group LG07"/>
</dbReference>
<feature type="compositionally biased region" description="Gly residues" evidence="4">
    <location>
        <begin position="150"/>
        <end position="163"/>
    </location>
</feature>
<dbReference type="GO" id="GO:0019509">
    <property type="term" value="P:L-methionine salvage from methylthioadenosine"/>
    <property type="evidence" value="ECO:0007669"/>
    <property type="project" value="InterPro"/>
</dbReference>
<keyword evidence="3" id="KW-0486">Methionine biosynthesis</keyword>
<evidence type="ECO:0000256" key="4">
    <source>
        <dbReference type="SAM" id="MobiDB-lite"/>
    </source>
</evidence>
<dbReference type="Pfam" id="PF00702">
    <property type="entry name" value="Hydrolase"/>
    <property type="match status" value="1"/>
</dbReference>
<dbReference type="OrthoDB" id="191080at2759"/>
<dbReference type="CDD" id="cd01629">
    <property type="entry name" value="HAD_EP"/>
    <property type="match status" value="1"/>
</dbReference>
<evidence type="ECO:0000256" key="1">
    <source>
        <dbReference type="ARBA" id="ARBA00022605"/>
    </source>
</evidence>
<feature type="compositionally biased region" description="Polar residues" evidence="4">
    <location>
        <begin position="106"/>
        <end position="130"/>
    </location>
</feature>
<dbReference type="SFLD" id="SFLDS00003">
    <property type="entry name" value="Haloacid_Dehalogenase"/>
    <property type="match status" value="1"/>
</dbReference>
<dbReference type="NCBIfam" id="TIGR01691">
    <property type="entry name" value="enolase-ppase"/>
    <property type="match status" value="1"/>
</dbReference>
<dbReference type="InterPro" id="IPR036409">
    <property type="entry name" value="Aldolase_II/adducin_N_sf"/>
</dbReference>
<dbReference type="GO" id="GO:0043874">
    <property type="term" value="F:acireductone synthase activity"/>
    <property type="evidence" value="ECO:0007669"/>
    <property type="project" value="InterPro"/>
</dbReference>
<dbReference type="SFLD" id="SFLDG01129">
    <property type="entry name" value="C1.5:_HAD__Beta-PGM__Phosphata"/>
    <property type="match status" value="1"/>
</dbReference>
<dbReference type="SFLD" id="SFLDG01133">
    <property type="entry name" value="C1.5.4:_Enolase-phosphatase_Li"/>
    <property type="match status" value="1"/>
</dbReference>
<keyword evidence="7" id="KW-1185">Reference proteome</keyword>
<evidence type="ECO:0000313" key="7">
    <source>
        <dbReference type="Proteomes" id="UP000002630"/>
    </source>
</evidence>
<keyword evidence="2" id="KW-0378">Hydrolase</keyword>
<dbReference type="PANTHER" id="PTHR20371:SF1">
    <property type="entry name" value="ENOLASE-PHOSPHATASE E1"/>
    <property type="match status" value="1"/>
</dbReference>
<dbReference type="InterPro" id="IPR023943">
    <property type="entry name" value="Enolase-ppase_E1"/>
</dbReference>
<dbReference type="InParanoid" id="D7FXI6"/>
<dbReference type="EMBL" id="FN648520">
    <property type="protein sequence ID" value="CBJ26427.1"/>
    <property type="molecule type" value="Genomic_DNA"/>
</dbReference>
<dbReference type="Gene3D" id="3.40.50.1000">
    <property type="entry name" value="HAD superfamily/HAD-like"/>
    <property type="match status" value="1"/>
</dbReference>
<evidence type="ECO:0000313" key="6">
    <source>
        <dbReference type="EMBL" id="CBJ26427.1"/>
    </source>
</evidence>
<dbReference type="PANTHER" id="PTHR20371">
    <property type="entry name" value="ENOLASE-PHOSPHATASE E1"/>
    <property type="match status" value="1"/>
</dbReference>
<dbReference type="GO" id="GO:0000287">
    <property type="term" value="F:magnesium ion binding"/>
    <property type="evidence" value="ECO:0007669"/>
    <property type="project" value="InterPro"/>
</dbReference>
<dbReference type="eggNOG" id="KOG2630">
    <property type="taxonomic scope" value="Eukaryota"/>
</dbReference>
<accession>D7FXI6</accession>
<dbReference type="InterPro" id="IPR023214">
    <property type="entry name" value="HAD_sf"/>
</dbReference>
<dbReference type="Pfam" id="PF00596">
    <property type="entry name" value="Aldolase_II"/>
    <property type="match status" value="1"/>
</dbReference>
<reference evidence="6 7" key="1">
    <citation type="journal article" date="2010" name="Nature">
        <title>The Ectocarpus genome and the independent evolution of multicellularity in brown algae.</title>
        <authorList>
            <person name="Cock J.M."/>
            <person name="Sterck L."/>
            <person name="Rouze P."/>
            <person name="Scornet D."/>
            <person name="Allen A.E."/>
            <person name="Amoutzias G."/>
            <person name="Anthouard V."/>
            <person name="Artiguenave F."/>
            <person name="Aury J.M."/>
            <person name="Badger J.H."/>
            <person name="Beszteri B."/>
            <person name="Billiau K."/>
            <person name="Bonnet E."/>
            <person name="Bothwell J.H."/>
            <person name="Bowler C."/>
            <person name="Boyen C."/>
            <person name="Brownlee C."/>
            <person name="Carrano C.J."/>
            <person name="Charrier B."/>
            <person name="Cho G.Y."/>
            <person name="Coelho S.M."/>
            <person name="Collen J."/>
            <person name="Corre E."/>
            <person name="Da Silva C."/>
            <person name="Delage L."/>
            <person name="Delaroque N."/>
            <person name="Dittami S.M."/>
            <person name="Doulbeau S."/>
            <person name="Elias M."/>
            <person name="Farnham G."/>
            <person name="Gachon C.M."/>
            <person name="Gschloessl B."/>
            <person name="Heesch S."/>
            <person name="Jabbari K."/>
            <person name="Jubin C."/>
            <person name="Kawai H."/>
            <person name="Kimura K."/>
            <person name="Kloareg B."/>
            <person name="Kupper F.C."/>
            <person name="Lang D."/>
            <person name="Le Bail A."/>
            <person name="Leblanc C."/>
            <person name="Lerouge P."/>
            <person name="Lohr M."/>
            <person name="Lopez P.J."/>
            <person name="Martens C."/>
            <person name="Maumus F."/>
            <person name="Michel G."/>
            <person name="Miranda-Saavedra D."/>
            <person name="Morales J."/>
            <person name="Moreau H."/>
            <person name="Motomura T."/>
            <person name="Nagasato C."/>
            <person name="Napoli C.A."/>
            <person name="Nelson D.R."/>
            <person name="Nyvall-Collen P."/>
            <person name="Peters A.F."/>
            <person name="Pommier C."/>
            <person name="Potin P."/>
            <person name="Poulain J."/>
            <person name="Quesneville H."/>
            <person name="Read B."/>
            <person name="Rensing S.A."/>
            <person name="Ritter A."/>
            <person name="Rousvoal S."/>
            <person name="Samanta M."/>
            <person name="Samson G."/>
            <person name="Schroeder D.C."/>
            <person name="Segurens B."/>
            <person name="Strittmatter M."/>
            <person name="Tonon T."/>
            <person name="Tregear J.W."/>
            <person name="Valentin K."/>
            <person name="von Dassow P."/>
            <person name="Yamagishi T."/>
            <person name="Van de Peer Y."/>
            <person name="Wincker P."/>
        </authorList>
    </citation>
    <scope>NUCLEOTIDE SEQUENCE [LARGE SCALE GENOMIC DNA]</scope>
    <source>
        <strain evidence="7">Ec32 / CCAP1310/4</strain>
    </source>
</reference>
<protein>
    <submittedName>
        <fullName evidence="6">Haloacid dehalogenase-like hydrolase family protein</fullName>
    </submittedName>
</protein>
<evidence type="ECO:0000256" key="3">
    <source>
        <dbReference type="ARBA" id="ARBA00023167"/>
    </source>
</evidence>
<gene>
    <name evidence="6" type="ORF">Esi_0033_0021</name>
</gene>
<dbReference type="SUPFAM" id="SSF53639">
    <property type="entry name" value="AraD/HMP-PK domain-like"/>
    <property type="match status" value="1"/>
</dbReference>
<feature type="region of interest" description="Disordered" evidence="4">
    <location>
        <begin position="106"/>
        <end position="169"/>
    </location>
</feature>
<dbReference type="SUPFAM" id="SSF56784">
    <property type="entry name" value="HAD-like"/>
    <property type="match status" value="1"/>
</dbReference>
<feature type="domain" description="Class II aldolase/adducin N-terminal" evidence="5">
    <location>
        <begin position="18"/>
        <end position="81"/>
    </location>
</feature>
<keyword evidence="1" id="KW-0028">Amino-acid biosynthesis</keyword>
<dbReference type="eggNOG" id="KOG2631">
    <property type="taxonomic scope" value="Eukaryota"/>
</dbReference>
<evidence type="ECO:0000259" key="5">
    <source>
        <dbReference type="Pfam" id="PF00596"/>
    </source>
</evidence>
<evidence type="ECO:0000256" key="2">
    <source>
        <dbReference type="ARBA" id="ARBA00022801"/>
    </source>
</evidence>
<dbReference type="HAMAP" id="MF_01681">
    <property type="entry name" value="Salvage_MtnC"/>
    <property type="match status" value="1"/>
</dbReference>
<dbReference type="InterPro" id="IPR036412">
    <property type="entry name" value="HAD-like_sf"/>
</dbReference>